<dbReference type="Proteomes" id="UP001201980">
    <property type="component" value="Unassembled WGS sequence"/>
</dbReference>
<feature type="compositionally biased region" description="Acidic residues" evidence="1">
    <location>
        <begin position="88"/>
        <end position="112"/>
    </location>
</feature>
<evidence type="ECO:0000313" key="3">
    <source>
        <dbReference type="Proteomes" id="UP001201980"/>
    </source>
</evidence>
<reference evidence="2" key="1">
    <citation type="submission" date="2022-07" db="EMBL/GenBank/DDBJ databases">
        <title>Draft genome sequence of Zalerion maritima ATCC 34329, a (micro)plastics degrading marine fungus.</title>
        <authorList>
            <person name="Paco A."/>
            <person name="Goncalves M.F.M."/>
            <person name="Rocha-Santos T.A.P."/>
            <person name="Alves A."/>
        </authorList>
    </citation>
    <scope>NUCLEOTIDE SEQUENCE</scope>
    <source>
        <strain evidence="2">ATCC 34329</strain>
    </source>
</reference>
<feature type="region of interest" description="Disordered" evidence="1">
    <location>
        <begin position="82"/>
        <end position="158"/>
    </location>
</feature>
<gene>
    <name evidence="2" type="ORF">MKZ38_001317</name>
</gene>
<accession>A0AAD5RFL9</accession>
<feature type="compositionally biased region" description="Basic and acidic residues" evidence="1">
    <location>
        <begin position="113"/>
        <end position="129"/>
    </location>
</feature>
<sequence length="253" mass="26983">MVSLKGLCMHLLARAGEWDVGLVSPFATSSEATRYEGGTCGNNAELNAVFCCHVDGLFPAREDKIRRAARAIALRDVRVAEGHGDGVGAEEEEEQEEEQEGGGADADDDDDGEARANGDDNDKREEKNGGGRGGGGGGGEEEEEGEGEEGEGGVDSSLNLEPGMCRRIWCAGGARVEVCNFALETLHPTLWDVADHMRRTWHACQDISEGEEEAAGRGGRGGKYDYYAQGVGYVNTAYGLWTVAFEGDERCKG</sequence>
<organism evidence="2 3">
    <name type="scientific">Zalerion maritima</name>
    <dbReference type="NCBI Taxonomy" id="339359"/>
    <lineage>
        <taxon>Eukaryota</taxon>
        <taxon>Fungi</taxon>
        <taxon>Dikarya</taxon>
        <taxon>Ascomycota</taxon>
        <taxon>Pezizomycotina</taxon>
        <taxon>Sordariomycetes</taxon>
        <taxon>Lulworthiomycetidae</taxon>
        <taxon>Lulworthiales</taxon>
        <taxon>Lulworthiaceae</taxon>
        <taxon>Zalerion</taxon>
    </lineage>
</organism>
<protein>
    <submittedName>
        <fullName evidence="2">Uncharacterized protein</fullName>
    </submittedName>
</protein>
<dbReference type="AlphaFoldDB" id="A0AAD5RFL9"/>
<proteinExistence type="predicted"/>
<comment type="caution">
    <text evidence="2">The sequence shown here is derived from an EMBL/GenBank/DDBJ whole genome shotgun (WGS) entry which is preliminary data.</text>
</comment>
<evidence type="ECO:0000256" key="1">
    <source>
        <dbReference type="SAM" id="MobiDB-lite"/>
    </source>
</evidence>
<dbReference type="EMBL" id="JAKWBI020001358">
    <property type="protein sequence ID" value="KAJ2890804.1"/>
    <property type="molecule type" value="Genomic_DNA"/>
</dbReference>
<keyword evidence="3" id="KW-1185">Reference proteome</keyword>
<evidence type="ECO:0000313" key="2">
    <source>
        <dbReference type="EMBL" id="KAJ2890804.1"/>
    </source>
</evidence>
<name>A0AAD5RFL9_9PEZI</name>
<feature type="compositionally biased region" description="Acidic residues" evidence="1">
    <location>
        <begin position="139"/>
        <end position="152"/>
    </location>
</feature>